<comment type="caution">
    <text evidence="9">The sequence shown here is derived from an EMBL/GenBank/DDBJ whole genome shotgun (WGS) entry which is preliminary data.</text>
</comment>
<evidence type="ECO:0000313" key="10">
    <source>
        <dbReference type="Proteomes" id="UP000027583"/>
    </source>
</evidence>
<keyword evidence="4" id="KW-1003">Cell membrane</keyword>
<dbReference type="GO" id="GO:0042910">
    <property type="term" value="F:xenobiotic transmembrane transporter activity"/>
    <property type="evidence" value="ECO:0007669"/>
    <property type="project" value="TreeGrafter"/>
</dbReference>
<dbReference type="GO" id="GO:0005886">
    <property type="term" value="C:plasma membrane"/>
    <property type="evidence" value="ECO:0007669"/>
    <property type="project" value="UniProtKB-SubCell"/>
</dbReference>
<keyword evidence="5 8" id="KW-0812">Transmembrane</keyword>
<protein>
    <submittedName>
        <fullName evidence="9">Cobalt-zinc-cadmium resistance protein CzcA Cation efflux system protein CusA</fullName>
    </submittedName>
</protein>
<feature type="transmembrane region" description="Helical" evidence="8">
    <location>
        <begin position="959"/>
        <end position="981"/>
    </location>
</feature>
<dbReference type="InterPro" id="IPR027463">
    <property type="entry name" value="AcrB_DN_DC_subdom"/>
</dbReference>
<feature type="transmembrane region" description="Helical" evidence="8">
    <location>
        <begin position="359"/>
        <end position="379"/>
    </location>
</feature>
<comment type="similarity">
    <text evidence="2">Belongs to the resistance-nodulation-cell division (RND) (TC 2.A.6) family.</text>
</comment>
<keyword evidence="6 8" id="KW-1133">Transmembrane helix</keyword>
<dbReference type="RefSeq" id="WP_035444462.1">
    <property type="nucleotide sequence ID" value="NZ_CBLX010000024.1"/>
</dbReference>
<reference evidence="9 10" key="2">
    <citation type="journal article" date="2014" name="PLoS ONE">
        <title>Evolution of mitochondria reconstructed from the energy metabolism of living bacteria.</title>
        <authorList>
            <person name="Degli Esposti M."/>
            <person name="Chouaia B."/>
            <person name="Comandatore F."/>
            <person name="Crotti E."/>
            <person name="Sassera D."/>
            <person name="Lievens P.M."/>
            <person name="Daffonchio D."/>
            <person name="Bandi C."/>
        </authorList>
    </citation>
    <scope>NUCLEOTIDE SEQUENCE [LARGE SCALE GENOMIC DNA]</scope>
    <source>
        <strain evidence="9 10">SF2.1</strain>
    </source>
</reference>
<feature type="transmembrane region" description="Helical" evidence="8">
    <location>
        <begin position="884"/>
        <end position="903"/>
    </location>
</feature>
<dbReference type="PANTHER" id="PTHR32063:SF24">
    <property type="entry name" value="CATION EFFLUX SYSTEM (ACRB_ACRD_ACRF FAMILY)"/>
    <property type="match status" value="1"/>
</dbReference>
<feature type="transmembrane region" description="Helical" evidence="8">
    <location>
        <begin position="987"/>
        <end position="1011"/>
    </location>
</feature>
<feature type="transmembrane region" description="Helical" evidence="8">
    <location>
        <begin position="336"/>
        <end position="352"/>
    </location>
</feature>
<name>A0A060QLR8_9PROT</name>
<keyword evidence="3" id="KW-0813">Transport</keyword>
<dbReference type="eggNOG" id="COG3696">
    <property type="taxonomic scope" value="Bacteria"/>
</dbReference>
<evidence type="ECO:0000256" key="4">
    <source>
        <dbReference type="ARBA" id="ARBA00022475"/>
    </source>
</evidence>
<dbReference type="Gene3D" id="3.30.2090.10">
    <property type="entry name" value="Multidrug efflux transporter AcrB TolC docking domain, DN and DC subdomains"/>
    <property type="match status" value="2"/>
</dbReference>
<dbReference type="InterPro" id="IPR001036">
    <property type="entry name" value="Acrflvin-R"/>
</dbReference>
<dbReference type="Gene3D" id="1.20.1640.10">
    <property type="entry name" value="Multidrug efflux transporter AcrB transmembrane domain"/>
    <property type="match status" value="2"/>
</dbReference>
<feature type="transmembrane region" description="Helical" evidence="8">
    <location>
        <begin position="467"/>
        <end position="491"/>
    </location>
</feature>
<evidence type="ECO:0000313" key="9">
    <source>
        <dbReference type="EMBL" id="CDG41001.1"/>
    </source>
</evidence>
<dbReference type="SUPFAM" id="SSF82866">
    <property type="entry name" value="Multidrug efflux transporter AcrB transmembrane domain"/>
    <property type="match status" value="2"/>
</dbReference>
<keyword evidence="7 8" id="KW-0472">Membrane</keyword>
<evidence type="ECO:0000256" key="8">
    <source>
        <dbReference type="SAM" id="Phobius"/>
    </source>
</evidence>
<dbReference type="PRINTS" id="PR00702">
    <property type="entry name" value="ACRIFLAVINRP"/>
</dbReference>
<comment type="subcellular location">
    <subcellularLocation>
        <location evidence="1">Cell membrane</location>
        <topology evidence="1">Multi-pass membrane protein</topology>
    </subcellularLocation>
</comment>
<gene>
    <name evidence="9" type="ORF">ASAP_2956</name>
</gene>
<dbReference type="Proteomes" id="UP000027583">
    <property type="component" value="Unassembled WGS sequence"/>
</dbReference>
<dbReference type="Gene3D" id="3.30.70.1440">
    <property type="entry name" value="Multidrug efflux transporter AcrB pore domain"/>
    <property type="match status" value="1"/>
</dbReference>
<dbReference type="PANTHER" id="PTHR32063">
    <property type="match status" value="1"/>
</dbReference>
<dbReference type="AlphaFoldDB" id="A0A060QLR8"/>
<evidence type="ECO:0000256" key="1">
    <source>
        <dbReference type="ARBA" id="ARBA00004651"/>
    </source>
</evidence>
<feature type="transmembrane region" description="Helical" evidence="8">
    <location>
        <begin position="909"/>
        <end position="932"/>
    </location>
</feature>
<dbReference type="EMBL" id="CBLX010000024">
    <property type="protein sequence ID" value="CDG41001.1"/>
    <property type="molecule type" value="Genomic_DNA"/>
</dbReference>
<dbReference type="Gene3D" id="3.30.70.1320">
    <property type="entry name" value="Multidrug efflux transporter AcrB pore domain like"/>
    <property type="match status" value="1"/>
</dbReference>
<evidence type="ECO:0000256" key="2">
    <source>
        <dbReference type="ARBA" id="ARBA00010942"/>
    </source>
</evidence>
<feature type="transmembrane region" description="Helical" evidence="8">
    <location>
        <begin position="858"/>
        <end position="877"/>
    </location>
</feature>
<evidence type="ECO:0000256" key="5">
    <source>
        <dbReference type="ARBA" id="ARBA00022692"/>
    </source>
</evidence>
<organism evidence="9 10">
    <name type="scientific">Asaia bogorensis</name>
    <dbReference type="NCBI Taxonomy" id="91915"/>
    <lineage>
        <taxon>Bacteria</taxon>
        <taxon>Pseudomonadati</taxon>
        <taxon>Pseudomonadota</taxon>
        <taxon>Alphaproteobacteria</taxon>
        <taxon>Acetobacterales</taxon>
        <taxon>Acetobacteraceae</taxon>
        <taxon>Asaia</taxon>
    </lineage>
</organism>
<dbReference type="SUPFAM" id="SSF82714">
    <property type="entry name" value="Multidrug efflux transporter AcrB TolC docking domain, DN and DC subdomains"/>
    <property type="match status" value="2"/>
</dbReference>
<evidence type="ECO:0000256" key="6">
    <source>
        <dbReference type="ARBA" id="ARBA00022989"/>
    </source>
</evidence>
<evidence type="ECO:0000256" key="3">
    <source>
        <dbReference type="ARBA" id="ARBA00022448"/>
    </source>
</evidence>
<dbReference type="Gene3D" id="3.30.70.1430">
    <property type="entry name" value="Multidrug efflux transporter AcrB pore domain"/>
    <property type="match status" value="2"/>
</dbReference>
<reference evidence="9 10" key="1">
    <citation type="journal article" date="2014" name="Genome Biol. Evol.">
        <title>Acetic acid bacteria genomes reveal functional traits for adaptation to life in insect guts.</title>
        <authorList>
            <person name="Chouaia B."/>
            <person name="Gaiarsa S."/>
            <person name="Crotti E."/>
            <person name="Comandatore F."/>
            <person name="Degli Esposti M."/>
            <person name="Ricci I."/>
            <person name="Alma A."/>
            <person name="Favia G."/>
            <person name="Bandi C."/>
            <person name="Daffonchio D."/>
        </authorList>
    </citation>
    <scope>NUCLEOTIDE SEQUENCE [LARGE SCALE GENOMIC DNA]</scope>
    <source>
        <strain evidence="9 10">SF2.1</strain>
    </source>
</reference>
<feature type="transmembrane region" description="Helical" evidence="8">
    <location>
        <begin position="430"/>
        <end position="447"/>
    </location>
</feature>
<dbReference type="SUPFAM" id="SSF82693">
    <property type="entry name" value="Multidrug efflux transporter AcrB pore domain, PN1, PN2, PC1 and PC2 subdomains"/>
    <property type="match status" value="2"/>
</dbReference>
<dbReference type="NCBIfam" id="TIGR00914">
    <property type="entry name" value="2A0601"/>
    <property type="match status" value="1"/>
</dbReference>
<proteinExistence type="inferred from homology"/>
<sequence>MWEFLQRSKLAVLALCAMLVLAGLMVVPGLPVEPVPDISPQQVLVSVTSPGLATEEVEKQITFPLEASLTGLPDLIDLRSVSRTGLSVVYLQFSDTSNLDLDRTRVNERLQKAREAIAVPVSVAMGPLATGMGEIMQMQIDGDGRYTPLDLNRLMTWSVAPQLRLVPGVADVNVNGGAEETYTLTLDPARLRAHDIALGRIYAAIESNNASSGGGWIARGAEQQVVVGRALVGSLADFGAIPVAMGANGLAIRLRDLGRVSLEARLRLGAVTRDGRGEIVNGVVLMQKGASSNATLDAIDAALPAIQQTLPPGVTLKPFYRRSTLTDETIRTIKENLILGACLVFVTLLVVLGNWRAALVIVSVIPVSLVMAFVGMRVFGISANLLSLGAIDFGMIVDGSLVVVEHLMVERARNRPGESLDSLAIHTVRTVLRPVSFAIFVIIMVYLPILTLQGVEGRMFRPMAQTIIMGLVTSLVYCFAVVPILSALLMRHAPQDRETHVVQSLRRRYEPALDWCAAHTRSVFMGTACIFLLALVLASRLGGEFVPQLEEGALVVNAMRLPSASLPTVLASVTQEERLLRSFPEVETVVSNTGTAAIPTDPMGTNETDSFVFLRPRHQWRAGMTQSKLVSAMSAKLSHDLPDAAYSFTQPIEMRMDDLLSGVRTQLAISVYGDDLSMLDKLAAHLVSVIASVPGAADVAQQGEGTVAYLHIDINRDAAARLGVAVPEILSTIEAVGGHIGRPVIIDNALIPTQIRFAGGAVASAARIGGLQIRREDGRGWVLLKDVAHIAVDETTARIDRDSLRRRVIVQANVRGRDVKSFVLAAQAKVGASLHLPPGYRLEWAGQFRNLDSAMTRLAQVVPVALVLIFVFLVLALGSPRAALLVFINLPIAATGGIFALAIRGLPFSIAAGIGFIALFGVAILNGVVLVSQIRDYRLTGMGAAEAAFAAAKARFRPVLATASVASFGFFPMAFSGSAGAEVERPLASVVIGGLITSTLLTLLVLPLLYARFFSREDATRPVQEADQPMR</sequence>
<feature type="transmembrane region" description="Helical" evidence="8">
    <location>
        <begin position="512"/>
        <end position="538"/>
    </location>
</feature>
<accession>A0A060QLR8</accession>
<dbReference type="GO" id="GO:0008324">
    <property type="term" value="F:monoatomic cation transmembrane transporter activity"/>
    <property type="evidence" value="ECO:0007669"/>
    <property type="project" value="InterPro"/>
</dbReference>
<dbReference type="Pfam" id="PF00873">
    <property type="entry name" value="ACR_tran"/>
    <property type="match status" value="1"/>
</dbReference>
<dbReference type="InterPro" id="IPR004763">
    <property type="entry name" value="CusA-like"/>
</dbReference>
<evidence type="ECO:0000256" key="7">
    <source>
        <dbReference type="ARBA" id="ARBA00023136"/>
    </source>
</evidence>